<evidence type="ECO:0000256" key="7">
    <source>
        <dbReference type="SAM" id="MobiDB-lite"/>
    </source>
</evidence>
<feature type="transmembrane region" description="Helical" evidence="8">
    <location>
        <begin position="428"/>
        <end position="445"/>
    </location>
</feature>
<dbReference type="Pfam" id="PF13515">
    <property type="entry name" value="FUSC_2"/>
    <property type="match status" value="1"/>
</dbReference>
<comment type="similarity">
    <text evidence="6">Belongs to the YccS/YhfK family.</text>
</comment>
<dbReference type="GO" id="GO:0005886">
    <property type="term" value="C:plasma membrane"/>
    <property type="evidence" value="ECO:0007669"/>
    <property type="project" value="UniProtKB-SubCell"/>
</dbReference>
<feature type="transmembrane region" description="Helical" evidence="8">
    <location>
        <begin position="52"/>
        <end position="71"/>
    </location>
</feature>
<protein>
    <recommendedName>
        <fullName evidence="9">Integral membrane bound transporter domain-containing protein</fullName>
    </recommendedName>
</protein>
<keyword evidence="4 8" id="KW-1133">Transmembrane helix</keyword>
<dbReference type="KEGG" id="kab:B7C62_32175"/>
<evidence type="ECO:0000256" key="1">
    <source>
        <dbReference type="ARBA" id="ARBA00004651"/>
    </source>
</evidence>
<evidence type="ECO:0000256" key="4">
    <source>
        <dbReference type="ARBA" id="ARBA00022989"/>
    </source>
</evidence>
<evidence type="ECO:0000256" key="6">
    <source>
        <dbReference type="ARBA" id="ARBA00043993"/>
    </source>
</evidence>
<evidence type="ECO:0000256" key="8">
    <source>
        <dbReference type="SAM" id="Phobius"/>
    </source>
</evidence>
<proteinExistence type="inferred from homology"/>
<feature type="compositionally biased region" description="Low complexity" evidence="7">
    <location>
        <begin position="525"/>
        <end position="542"/>
    </location>
</feature>
<evidence type="ECO:0000256" key="3">
    <source>
        <dbReference type="ARBA" id="ARBA00022692"/>
    </source>
</evidence>
<keyword evidence="3 8" id="KW-0812">Transmembrane</keyword>
<evidence type="ECO:0000256" key="2">
    <source>
        <dbReference type="ARBA" id="ARBA00022475"/>
    </source>
</evidence>
<accession>A0ABC8C3C7</accession>
<reference evidence="10 11" key="1">
    <citation type="submission" date="2017-04" db="EMBL/GenBank/DDBJ databases">
        <title>The complete genome sequence of Streptomyces albolongus YIM 101047, the producer of novel bafilomycins and novel odoriferous sesquiterpenoids.</title>
        <authorList>
            <person name="Yin M."/>
            <person name="Jiang Y."/>
        </authorList>
    </citation>
    <scope>NUCLEOTIDE SEQUENCE [LARGE SCALE GENOMIC DNA]</scope>
    <source>
        <strain evidence="10 11">YIM 101047</strain>
    </source>
</reference>
<feature type="transmembrane region" description="Helical" evidence="8">
    <location>
        <begin position="480"/>
        <end position="498"/>
    </location>
</feature>
<evidence type="ECO:0000259" key="9">
    <source>
        <dbReference type="Pfam" id="PF13515"/>
    </source>
</evidence>
<gene>
    <name evidence="10" type="ORF">B7C62_32175</name>
</gene>
<comment type="subcellular location">
    <subcellularLocation>
        <location evidence="1">Cell membrane</location>
        <topology evidence="1">Multi-pass membrane protein</topology>
    </subcellularLocation>
</comment>
<evidence type="ECO:0000256" key="5">
    <source>
        <dbReference type="ARBA" id="ARBA00023136"/>
    </source>
</evidence>
<feature type="transmembrane region" description="Helical" evidence="8">
    <location>
        <begin position="78"/>
        <end position="96"/>
    </location>
</feature>
<feature type="transmembrane region" description="Helical" evidence="8">
    <location>
        <begin position="154"/>
        <end position="174"/>
    </location>
</feature>
<feature type="transmembrane region" description="Helical" evidence="8">
    <location>
        <begin position="406"/>
        <end position="422"/>
    </location>
</feature>
<feature type="region of interest" description="Disordered" evidence="7">
    <location>
        <begin position="521"/>
        <end position="542"/>
    </location>
</feature>
<dbReference type="RefSeq" id="WP_084751930.1">
    <property type="nucleotide sequence ID" value="NZ_CP020563.1"/>
</dbReference>
<name>A0ABC8C3C7_9ACTN</name>
<dbReference type="PANTHER" id="PTHR30509">
    <property type="entry name" value="P-HYDROXYBENZOIC ACID EFFLUX PUMP SUBUNIT-RELATED"/>
    <property type="match status" value="1"/>
</dbReference>
<evidence type="ECO:0000313" key="11">
    <source>
        <dbReference type="Proteomes" id="UP000192251"/>
    </source>
</evidence>
<dbReference type="EMBL" id="CP020563">
    <property type="protein sequence ID" value="ARF76423.1"/>
    <property type="molecule type" value="Genomic_DNA"/>
</dbReference>
<sequence length="622" mass="64282">MSAPPAPARRLPLAAPLRLQRPSDTWFKPALSVVVASAVPQLTLLVLGRLDLVMYTMAGSLCALYGHGLPYARRVRTVAGVVLGMSAGLAVALVTASLTHSTAVLVAVGALLAAAQKVLCDANRTGPPGPVILTFVSSAALFAPQRLGQVPGHLALTLAAGAVAWLVCLGPALFRREGPERRAVARALEAAADCAAAPGPRTRHGAATAVHAAWQCLLASGRATPVRRSLERLVAHAEAAVTGEPRASHAGRSGPADPDRLRAWAALTRARGPVPVPPPTPDTPDEPYGAGSGTCAEQSGAYGIEAGRSGAYGTGGGRPDVYGIEAERAVLRGPDGRRAARRGLLRSLGPGSPLLPVAARTLTGCALAGYLCAALGVGRPYWAIVTAASLYQANVTLTWNRALQRTLGNLLGALVFAAVLPLSRTGPLALVLCCLFFAFAAEALITRNYWLGSVAVTPMALLVLEFGGTHPAGELIGDRVLDTVLGALTGFLAATLITNRRAAGRVERALDATARARAAAERAHAASAEPSRPASAEQLHTASAELERARRALTASLLELREAADTAAGEWWQRALPEQEVLAAERAGHRTLAATAQRLGPRARAPQTRRGGAVHALSIGAE</sequence>
<organism evidence="10 11">
    <name type="scientific">Kitasatospora albolonga</name>
    <dbReference type="NCBI Taxonomy" id="68173"/>
    <lineage>
        <taxon>Bacteria</taxon>
        <taxon>Bacillati</taxon>
        <taxon>Actinomycetota</taxon>
        <taxon>Actinomycetes</taxon>
        <taxon>Kitasatosporales</taxon>
        <taxon>Streptomycetaceae</taxon>
        <taxon>Kitasatospora</taxon>
    </lineage>
</organism>
<feature type="region of interest" description="Disordered" evidence="7">
    <location>
        <begin position="271"/>
        <end position="294"/>
    </location>
</feature>
<keyword evidence="5 8" id="KW-0472">Membrane</keyword>
<keyword evidence="11" id="KW-1185">Reference proteome</keyword>
<feature type="domain" description="Integral membrane bound transporter" evidence="9">
    <location>
        <begin position="367"/>
        <end position="492"/>
    </location>
</feature>
<dbReference type="Proteomes" id="UP000192251">
    <property type="component" value="Chromosome"/>
</dbReference>
<evidence type="ECO:0000313" key="10">
    <source>
        <dbReference type="EMBL" id="ARF76423.1"/>
    </source>
</evidence>
<keyword evidence="2" id="KW-1003">Cell membrane</keyword>
<feature type="transmembrane region" description="Helical" evidence="8">
    <location>
        <begin position="450"/>
        <end position="468"/>
    </location>
</feature>
<dbReference type="InterPro" id="IPR049453">
    <property type="entry name" value="Memb_transporter_dom"/>
</dbReference>
<feature type="region of interest" description="Disordered" evidence="7">
    <location>
        <begin position="601"/>
        <end position="622"/>
    </location>
</feature>
<dbReference type="PANTHER" id="PTHR30509:SF9">
    <property type="entry name" value="MULTIDRUG RESISTANCE PROTEIN MDTO"/>
    <property type="match status" value="1"/>
</dbReference>
<dbReference type="AlphaFoldDB" id="A0ABC8C3C7"/>